<protein>
    <recommendedName>
        <fullName evidence="1">F-box domain-containing protein</fullName>
    </recommendedName>
</protein>
<dbReference type="Gene3D" id="3.80.10.10">
    <property type="entry name" value="Ribonuclease Inhibitor"/>
    <property type="match status" value="1"/>
</dbReference>
<gene>
    <name evidence="2" type="ORF">PHACADRAFT_177333</name>
</gene>
<dbReference type="Pfam" id="PF12937">
    <property type="entry name" value="F-box-like"/>
    <property type="match status" value="1"/>
</dbReference>
<dbReference type="Proteomes" id="UP000008370">
    <property type="component" value="Unassembled WGS sequence"/>
</dbReference>
<evidence type="ECO:0000313" key="2">
    <source>
        <dbReference type="EMBL" id="EKM51924.1"/>
    </source>
</evidence>
<dbReference type="KEGG" id="pco:PHACADRAFT_177333"/>
<keyword evidence="3" id="KW-1185">Reference proteome</keyword>
<accession>K5VZ95</accession>
<feature type="domain" description="F-box" evidence="1">
    <location>
        <begin position="38"/>
        <end position="87"/>
    </location>
</feature>
<dbReference type="RefSeq" id="XP_007399716.1">
    <property type="nucleotide sequence ID" value="XM_007399654.1"/>
</dbReference>
<dbReference type="OrthoDB" id="2777543at2759"/>
<dbReference type="SUPFAM" id="SSF81383">
    <property type="entry name" value="F-box domain"/>
    <property type="match status" value="1"/>
</dbReference>
<name>K5VZ95_PHACS</name>
<dbReference type="HOGENOM" id="CLU_024199_3_0_1"/>
<dbReference type="InterPro" id="IPR001810">
    <property type="entry name" value="F-box_dom"/>
</dbReference>
<evidence type="ECO:0000259" key="1">
    <source>
        <dbReference type="Pfam" id="PF12937"/>
    </source>
</evidence>
<dbReference type="AlphaFoldDB" id="K5VZ95"/>
<dbReference type="InParanoid" id="K5VZ95"/>
<dbReference type="InterPro" id="IPR032675">
    <property type="entry name" value="LRR_dom_sf"/>
</dbReference>
<organism evidence="2 3">
    <name type="scientific">Phanerochaete carnosa (strain HHB-10118-sp)</name>
    <name type="common">White-rot fungus</name>
    <name type="synonym">Peniophora carnosa</name>
    <dbReference type="NCBI Taxonomy" id="650164"/>
    <lineage>
        <taxon>Eukaryota</taxon>
        <taxon>Fungi</taxon>
        <taxon>Dikarya</taxon>
        <taxon>Basidiomycota</taxon>
        <taxon>Agaricomycotina</taxon>
        <taxon>Agaricomycetes</taxon>
        <taxon>Polyporales</taxon>
        <taxon>Phanerochaetaceae</taxon>
        <taxon>Phanerochaete</taxon>
    </lineage>
</organism>
<evidence type="ECO:0000313" key="3">
    <source>
        <dbReference type="Proteomes" id="UP000008370"/>
    </source>
</evidence>
<dbReference type="InterPro" id="IPR036047">
    <property type="entry name" value="F-box-like_dom_sf"/>
</dbReference>
<sequence>MIGDEETEWTQILASITAWEGQVLAAKRRLNELTPAGKLPSEVLSKVFMHQSAGWYTGAKSWIGVSRVCHRWRETALNYSALWGQITTHTSEWTRGLLLRSKQASLDVRIPLHCFSDVEEEDIVLLLRELGRVRSFDWDFHYPLKDLDISKVGPLLHSVSLRGYRIPEYTSSLFQPTLTHLKFRLKRRMSEVVGCTMQRVFDILRTMPHLQSLELSNVLPAADGADFGADTRTYFPHLRLLDLCAPASACHLLGHISFPEGTNVSIDFSDAELDRDGMKQSMYLLASRIAPAASFEGPVQPLQSFYYESSVAEFWAIGLNLDTLLIRWEVHPTKLQGVHRVLAVRAENLLQDANFFEMICHYLPLMMLSSALIDIRHMKDEQWRGACERIPYLRKLGVIGPPWSHGPVIKSLSTSATASDGSHCSLHRKCRLHAFPKLEDGNALLDAYVKALRIRSDAGHQLSHLDVVNNLGIYLDAGTVRIVAKEVRYDGCLIS</sequence>
<proteinExistence type="predicted"/>
<reference evidence="2 3" key="1">
    <citation type="journal article" date="2012" name="BMC Genomics">
        <title>Comparative genomics of the white-rot fungi, Phanerochaete carnosa and P. chrysosporium, to elucidate the genetic basis of the distinct wood types they colonize.</title>
        <authorList>
            <person name="Suzuki H."/>
            <person name="MacDonald J."/>
            <person name="Syed K."/>
            <person name="Salamov A."/>
            <person name="Hori C."/>
            <person name="Aerts A."/>
            <person name="Henrissat B."/>
            <person name="Wiebenga A."/>
            <person name="vanKuyk P.A."/>
            <person name="Barry K."/>
            <person name="Lindquist E."/>
            <person name="LaButti K."/>
            <person name="Lapidus A."/>
            <person name="Lucas S."/>
            <person name="Coutinho P."/>
            <person name="Gong Y."/>
            <person name="Samejima M."/>
            <person name="Mahadevan R."/>
            <person name="Abou-Zaid M."/>
            <person name="de Vries R.P."/>
            <person name="Igarashi K."/>
            <person name="Yadav J.S."/>
            <person name="Grigoriev I.V."/>
            <person name="Master E.R."/>
        </authorList>
    </citation>
    <scope>NUCLEOTIDE SEQUENCE [LARGE SCALE GENOMIC DNA]</scope>
    <source>
        <strain evidence="2 3">HHB-10118-sp</strain>
    </source>
</reference>
<dbReference type="GeneID" id="18909790"/>
<dbReference type="EMBL" id="JH930476">
    <property type="protein sequence ID" value="EKM51924.1"/>
    <property type="molecule type" value="Genomic_DNA"/>
</dbReference>